<reference evidence="1 2" key="1">
    <citation type="journal article" date="2013" name="Genome Announc.">
        <title>Draft Genome Sequence of the Psychrophilic and Alkaliphilic Rhodonellum psychrophilum Strain GCM71T.</title>
        <authorList>
            <person name="Hauptmann A.L."/>
            <person name="Glaring M.A."/>
            <person name="Hallin P.F."/>
            <person name="Prieme A."/>
            <person name="Stougaard P."/>
        </authorList>
    </citation>
    <scope>NUCLEOTIDE SEQUENCE [LARGE SCALE GENOMIC DNA]</scope>
    <source>
        <strain evidence="1 2">GCM71</strain>
    </source>
</reference>
<dbReference type="Proteomes" id="UP000016843">
    <property type="component" value="Unassembled WGS sequence"/>
</dbReference>
<name>U5BYD6_9BACT</name>
<comment type="caution">
    <text evidence="1">The sequence shown here is derived from an EMBL/GenBank/DDBJ whole genome shotgun (WGS) entry which is preliminary data.</text>
</comment>
<evidence type="ECO:0000313" key="2">
    <source>
        <dbReference type="Proteomes" id="UP000016843"/>
    </source>
</evidence>
<dbReference type="EMBL" id="AWXR01000071">
    <property type="protein sequence ID" value="ERM80902.1"/>
    <property type="molecule type" value="Genomic_DNA"/>
</dbReference>
<dbReference type="AlphaFoldDB" id="U5BYD6"/>
<protein>
    <submittedName>
        <fullName evidence="1">Uncharacterized protein</fullName>
    </submittedName>
</protein>
<accession>U5BYD6</accession>
<sequence>MMEMRLSRLNSAQKHAKKSIDRLILQIKFFLVNDFWNKNIPPIF</sequence>
<proteinExistence type="predicted"/>
<keyword evidence="2" id="KW-1185">Reference proteome</keyword>
<evidence type="ECO:0000313" key="1">
    <source>
        <dbReference type="EMBL" id="ERM80902.1"/>
    </source>
</evidence>
<gene>
    <name evidence="1" type="ORF">P872_11020</name>
</gene>
<organism evidence="1 2">
    <name type="scientific">Rhodonellum psychrophilum GCM71 = DSM 17998</name>
    <dbReference type="NCBI Taxonomy" id="1123057"/>
    <lineage>
        <taxon>Bacteria</taxon>
        <taxon>Pseudomonadati</taxon>
        <taxon>Bacteroidota</taxon>
        <taxon>Cytophagia</taxon>
        <taxon>Cytophagales</taxon>
        <taxon>Cytophagaceae</taxon>
        <taxon>Rhodonellum</taxon>
    </lineage>
</organism>